<evidence type="ECO:0008006" key="3">
    <source>
        <dbReference type="Google" id="ProtNLM"/>
    </source>
</evidence>
<dbReference type="EMBL" id="SBJO01000634">
    <property type="protein sequence ID" value="KAF9758281.1"/>
    <property type="molecule type" value="Genomic_DNA"/>
</dbReference>
<gene>
    <name evidence="1" type="ORF">NGRA_3167</name>
</gene>
<keyword evidence="2" id="KW-1185">Reference proteome</keyword>
<sequence length="147" mass="16853">MFSTNNNNLATVVKNRIFRNNREDDPEAFIAYVKGVAAVSNCTEDGKIFYFRDHLSDEALVWVESIPWNTEFETLCTLFLRRFKGTMSSIIHIKKLARNIYEKGSFLSYLDQMKRLTYKAGLPENVLITFVLSGLPNDIGGFILMNV</sequence>
<protein>
    <recommendedName>
        <fullName evidence="3">Retrotransposon gag domain-containing protein</fullName>
    </recommendedName>
</protein>
<accession>A0A9P6GV90</accession>
<evidence type="ECO:0000313" key="2">
    <source>
        <dbReference type="Proteomes" id="UP000740883"/>
    </source>
</evidence>
<name>A0A9P6GV90_9MICR</name>
<proteinExistence type="predicted"/>
<comment type="caution">
    <text evidence="1">The sequence shown here is derived from an EMBL/GenBank/DDBJ whole genome shotgun (WGS) entry which is preliminary data.</text>
</comment>
<dbReference type="AlphaFoldDB" id="A0A9P6GV90"/>
<dbReference type="Proteomes" id="UP000740883">
    <property type="component" value="Unassembled WGS sequence"/>
</dbReference>
<organism evidence="1 2">
    <name type="scientific">Nosema granulosis</name>
    <dbReference type="NCBI Taxonomy" id="83296"/>
    <lineage>
        <taxon>Eukaryota</taxon>
        <taxon>Fungi</taxon>
        <taxon>Fungi incertae sedis</taxon>
        <taxon>Microsporidia</taxon>
        <taxon>Nosematidae</taxon>
        <taxon>Nosema</taxon>
    </lineage>
</organism>
<evidence type="ECO:0000313" key="1">
    <source>
        <dbReference type="EMBL" id="KAF9758281.1"/>
    </source>
</evidence>
<reference evidence="1 2" key="1">
    <citation type="journal article" date="2020" name="Genome Biol. Evol.">
        <title>Comparative genomics of strictly vertically transmitted, feminizing microsporidia endosymbionts of amphipod crustaceans.</title>
        <authorList>
            <person name="Cormier A."/>
            <person name="Chebbi M.A."/>
            <person name="Giraud I."/>
            <person name="Wattier R."/>
            <person name="Teixeira M."/>
            <person name="Gilbert C."/>
            <person name="Rigaud T."/>
            <person name="Cordaux R."/>
        </authorList>
    </citation>
    <scope>NUCLEOTIDE SEQUENCE [LARGE SCALE GENOMIC DNA]</scope>
    <source>
        <strain evidence="1 2">Ou3-Ou53</strain>
    </source>
</reference>